<name>A0A1H9WXU2_9RHOB</name>
<dbReference type="PANTHER" id="PTHR33840">
    <property type="match status" value="1"/>
</dbReference>
<dbReference type="RefSeq" id="WP_235859933.1">
    <property type="nucleotide sequence ID" value="NZ_FOGU01000014.1"/>
</dbReference>
<feature type="region of interest" description="Disordered" evidence="1">
    <location>
        <begin position="326"/>
        <end position="357"/>
    </location>
</feature>
<protein>
    <submittedName>
        <fullName evidence="3">Uncharacterized alpha/beta hydrolase domain</fullName>
    </submittedName>
</protein>
<evidence type="ECO:0000256" key="1">
    <source>
        <dbReference type="SAM" id="MobiDB-lite"/>
    </source>
</evidence>
<dbReference type="PANTHER" id="PTHR33840:SF1">
    <property type="entry name" value="TLE1 PHOSPHOLIPASE DOMAIN-CONTAINING PROTEIN"/>
    <property type="match status" value="1"/>
</dbReference>
<keyword evidence="4" id="KW-1185">Reference proteome</keyword>
<gene>
    <name evidence="3" type="ORF">SAMN04490244_11446</name>
</gene>
<dbReference type="GO" id="GO:0016787">
    <property type="term" value="F:hydrolase activity"/>
    <property type="evidence" value="ECO:0007669"/>
    <property type="project" value="UniProtKB-KW"/>
</dbReference>
<evidence type="ECO:0000313" key="3">
    <source>
        <dbReference type="EMBL" id="SES38611.1"/>
    </source>
</evidence>
<accession>A0A1H9WXU2</accession>
<dbReference type="InterPro" id="IPR029058">
    <property type="entry name" value="AB_hydrolase_fold"/>
</dbReference>
<dbReference type="Pfam" id="PF09994">
    <property type="entry name" value="T6SS_Tle1-like_cat"/>
    <property type="match status" value="1"/>
</dbReference>
<dbReference type="Proteomes" id="UP000198885">
    <property type="component" value="Unassembled WGS sequence"/>
</dbReference>
<evidence type="ECO:0000313" key="4">
    <source>
        <dbReference type="Proteomes" id="UP000198885"/>
    </source>
</evidence>
<keyword evidence="3" id="KW-0378">Hydrolase</keyword>
<evidence type="ECO:0000259" key="2">
    <source>
        <dbReference type="Pfam" id="PF09994"/>
    </source>
</evidence>
<organism evidence="3 4">
    <name type="scientific">Tranquillimonas rosea</name>
    <dbReference type="NCBI Taxonomy" id="641238"/>
    <lineage>
        <taxon>Bacteria</taxon>
        <taxon>Pseudomonadati</taxon>
        <taxon>Pseudomonadota</taxon>
        <taxon>Alphaproteobacteria</taxon>
        <taxon>Rhodobacterales</taxon>
        <taxon>Roseobacteraceae</taxon>
        <taxon>Tranquillimonas</taxon>
    </lineage>
</organism>
<dbReference type="SUPFAM" id="SSF53474">
    <property type="entry name" value="alpha/beta-Hydrolases"/>
    <property type="match status" value="1"/>
</dbReference>
<reference evidence="3 4" key="1">
    <citation type="submission" date="2016-10" db="EMBL/GenBank/DDBJ databases">
        <authorList>
            <person name="de Groot N.N."/>
        </authorList>
    </citation>
    <scope>NUCLEOTIDE SEQUENCE [LARGE SCALE GENOMIC DNA]</scope>
    <source>
        <strain evidence="3 4">DSM 23042</strain>
    </source>
</reference>
<dbReference type="AlphaFoldDB" id="A0A1H9WXU2"/>
<dbReference type="EMBL" id="FOGU01000014">
    <property type="protein sequence ID" value="SES38611.1"/>
    <property type="molecule type" value="Genomic_DNA"/>
</dbReference>
<dbReference type="STRING" id="641238.SAMN04490244_11446"/>
<proteinExistence type="predicted"/>
<sequence>MRLSERLWAWLDRVRQVEQSPKRPRRGRVDHVIILDGTMSSLVPGEETNAGLLYRLLQERLPDPQLSLRYEAGIQWQNWRATMDVVEGRGINRQIVRAYGALASRYRPGDRIYLFGFSRGAYAARSLAGVIDQMGLVRHDRATERTVRQAYHYYRYGEPSHASRAFSRLNCHEAVEIEMIGVWDTVKALGLRVPFLWQLSEAQHGFHNHDIGQTTRNGFHALALDEMREAYAPVLWNSPEDFEGRIVQMWFRGSHGDVGGQLGGKTAARPLSNIPLVWMLECAEECGLDLPQGWRARFPTDVTAPSIGTYRGWSKLFLARSRRVVGEDPSERVHATARDDDDGAIAAPGQAESGASS</sequence>
<dbReference type="InterPro" id="IPR018712">
    <property type="entry name" value="Tle1-like_cat"/>
</dbReference>
<feature type="domain" description="T6SS Phospholipase effector Tle1-like catalytic" evidence="2">
    <location>
        <begin position="32"/>
        <end position="281"/>
    </location>
</feature>
<feature type="compositionally biased region" description="Basic and acidic residues" evidence="1">
    <location>
        <begin position="326"/>
        <end position="338"/>
    </location>
</feature>